<dbReference type="InterPro" id="IPR044855">
    <property type="entry name" value="CoA-Trfase_III_dom3_sf"/>
</dbReference>
<accession>A0A1M5QKE5</accession>
<proteinExistence type="predicted"/>
<keyword evidence="1 2" id="KW-0808">Transferase</keyword>
<dbReference type="GO" id="GO:0008410">
    <property type="term" value="F:CoA-transferase activity"/>
    <property type="evidence" value="ECO:0007669"/>
    <property type="project" value="TreeGrafter"/>
</dbReference>
<dbReference type="InterPro" id="IPR023606">
    <property type="entry name" value="CoA-Trfase_III_dom_1_sf"/>
</dbReference>
<dbReference type="AlphaFoldDB" id="A0A1M5QKE5"/>
<evidence type="ECO:0000313" key="2">
    <source>
        <dbReference type="EMBL" id="SHH14063.1"/>
    </source>
</evidence>
<dbReference type="InterPro" id="IPR003673">
    <property type="entry name" value="CoA-Trfase_fam_III"/>
</dbReference>
<dbReference type="Gene3D" id="3.30.1540.10">
    <property type="entry name" value="formyl-coa transferase, domain 3"/>
    <property type="match status" value="1"/>
</dbReference>
<sequence>MSDGLQTLPLSGLRVLDFAQFLAGPVAAMRLSDLGAEVIKIERPQGGDLCRSMVVNDQMLEGDSLVFHTFNRGKKSVAADLKDAGDLEAVKRLIKTADVLIHNFRPGVMERIGLGYETVKGLNPRLVYAGVSGYGTEGPWVKKPGQDLLVQSLSGIAWLNGNAADGPVPTGFAMLDVATAGNLVQGILACLLRRGTTGQGGLVEVDLMTTAVDLTFEQFTCFLNDNNRQPVRHEVGNANPYQPAPYGIYKTANGYMAFAMTPLKVVADLLDTPAIAEFGQDKAFSHLNEIKKIVADVFATQPTQHWLDILEPAGIWCAPVLNWVDFVKTEGFKAAKLVQTLTSEGGAKALTTKCPIRIDGSAPMASAVGPKLGQDTEAVFAEVAASAEA</sequence>
<dbReference type="RefSeq" id="WP_072792912.1">
    <property type="nucleotide sequence ID" value="NZ_FQWM01000003.1"/>
</dbReference>
<evidence type="ECO:0000313" key="3">
    <source>
        <dbReference type="Proteomes" id="UP000184211"/>
    </source>
</evidence>
<organism evidence="2 3">
    <name type="scientific">Cognatishimia maritima</name>
    <dbReference type="NCBI Taxonomy" id="870908"/>
    <lineage>
        <taxon>Bacteria</taxon>
        <taxon>Pseudomonadati</taxon>
        <taxon>Pseudomonadota</taxon>
        <taxon>Alphaproteobacteria</taxon>
        <taxon>Rhodobacterales</taxon>
        <taxon>Paracoccaceae</taxon>
        <taxon>Cognatishimia</taxon>
    </lineage>
</organism>
<dbReference type="SUPFAM" id="SSF89796">
    <property type="entry name" value="CoA-transferase family III (CaiB/BaiF)"/>
    <property type="match status" value="1"/>
</dbReference>
<dbReference type="Proteomes" id="UP000184211">
    <property type="component" value="Unassembled WGS sequence"/>
</dbReference>
<dbReference type="InterPro" id="IPR050483">
    <property type="entry name" value="CoA-transferase_III_domain"/>
</dbReference>
<dbReference type="OrthoDB" id="7208981at2"/>
<gene>
    <name evidence="2" type="ORF">SAMN04488044_2018</name>
</gene>
<dbReference type="EMBL" id="FQWM01000003">
    <property type="protein sequence ID" value="SHH14063.1"/>
    <property type="molecule type" value="Genomic_DNA"/>
</dbReference>
<name>A0A1M5QKE5_9RHOB</name>
<protein>
    <submittedName>
        <fullName evidence="2">Crotonobetainyl-CoA:carnitine CoA-transferase CaiB</fullName>
    </submittedName>
</protein>
<dbReference type="Pfam" id="PF02515">
    <property type="entry name" value="CoA_transf_3"/>
    <property type="match status" value="1"/>
</dbReference>
<dbReference type="STRING" id="870908.SAMN04488044_2018"/>
<reference evidence="3" key="1">
    <citation type="submission" date="2016-11" db="EMBL/GenBank/DDBJ databases">
        <authorList>
            <person name="Varghese N."/>
            <person name="Submissions S."/>
        </authorList>
    </citation>
    <scope>NUCLEOTIDE SEQUENCE [LARGE SCALE GENOMIC DNA]</scope>
    <source>
        <strain evidence="3">DSM 28223</strain>
    </source>
</reference>
<evidence type="ECO:0000256" key="1">
    <source>
        <dbReference type="ARBA" id="ARBA00022679"/>
    </source>
</evidence>
<dbReference type="Gene3D" id="3.40.50.10540">
    <property type="entry name" value="Crotonobetainyl-coa:carnitine coa-transferase, domain 1"/>
    <property type="match status" value="1"/>
</dbReference>
<keyword evidence="3" id="KW-1185">Reference proteome</keyword>
<dbReference type="PANTHER" id="PTHR48207:SF4">
    <property type="entry name" value="BLL6097 PROTEIN"/>
    <property type="match status" value="1"/>
</dbReference>
<dbReference type="PANTHER" id="PTHR48207">
    <property type="entry name" value="SUCCINATE--HYDROXYMETHYLGLUTARATE COA-TRANSFERASE"/>
    <property type="match status" value="1"/>
</dbReference>